<feature type="compositionally biased region" description="Acidic residues" evidence="1">
    <location>
        <begin position="41"/>
        <end position="61"/>
    </location>
</feature>
<evidence type="ECO:0000313" key="2">
    <source>
        <dbReference type="EMBL" id="CAG8747728.1"/>
    </source>
</evidence>
<evidence type="ECO:0000256" key="1">
    <source>
        <dbReference type="SAM" id="MobiDB-lite"/>
    </source>
</evidence>
<protein>
    <submittedName>
        <fullName evidence="2">11090_t:CDS:1</fullName>
    </submittedName>
</protein>
<proteinExistence type="predicted"/>
<feature type="region of interest" description="Disordered" evidence="1">
    <location>
        <begin position="37"/>
        <end position="61"/>
    </location>
</feature>
<name>A0ABN7V9J4_GIGMA</name>
<reference evidence="2 3" key="1">
    <citation type="submission" date="2021-06" db="EMBL/GenBank/DDBJ databases">
        <authorList>
            <person name="Kallberg Y."/>
            <person name="Tangrot J."/>
            <person name="Rosling A."/>
        </authorList>
    </citation>
    <scope>NUCLEOTIDE SEQUENCE [LARGE SCALE GENOMIC DNA]</scope>
    <source>
        <strain evidence="2 3">120-4 pot B 10/14</strain>
    </source>
</reference>
<keyword evidence="3" id="KW-1185">Reference proteome</keyword>
<comment type="caution">
    <text evidence="2">The sequence shown here is derived from an EMBL/GenBank/DDBJ whole genome shotgun (WGS) entry which is preliminary data.</text>
</comment>
<gene>
    <name evidence="2" type="ORF">GMARGA_LOCUS16049</name>
</gene>
<sequence>MAQIERTPGALTVNEKMMCLGKSRNYQEMVEVRICDKSDENENENLDLYSENEDSDDKISH</sequence>
<evidence type="ECO:0000313" key="3">
    <source>
        <dbReference type="Proteomes" id="UP000789901"/>
    </source>
</evidence>
<dbReference type="Proteomes" id="UP000789901">
    <property type="component" value="Unassembled WGS sequence"/>
</dbReference>
<accession>A0ABN7V9J4</accession>
<organism evidence="2 3">
    <name type="scientific">Gigaspora margarita</name>
    <dbReference type="NCBI Taxonomy" id="4874"/>
    <lineage>
        <taxon>Eukaryota</taxon>
        <taxon>Fungi</taxon>
        <taxon>Fungi incertae sedis</taxon>
        <taxon>Mucoromycota</taxon>
        <taxon>Glomeromycotina</taxon>
        <taxon>Glomeromycetes</taxon>
        <taxon>Diversisporales</taxon>
        <taxon>Gigasporaceae</taxon>
        <taxon>Gigaspora</taxon>
    </lineage>
</organism>
<dbReference type="EMBL" id="CAJVQB010011441">
    <property type="protein sequence ID" value="CAG8747728.1"/>
    <property type="molecule type" value="Genomic_DNA"/>
</dbReference>